<feature type="transmembrane region" description="Helical" evidence="8">
    <location>
        <begin position="67"/>
        <end position="84"/>
    </location>
</feature>
<feature type="transmembrane region" description="Helical" evidence="8">
    <location>
        <begin position="200"/>
        <end position="218"/>
    </location>
</feature>
<accession>W8YEQ1</accession>
<feature type="transmembrane region" description="Helical" evidence="8">
    <location>
        <begin position="157"/>
        <end position="180"/>
    </location>
</feature>
<protein>
    <recommendedName>
        <fullName evidence="10">Iron ABC transporter permease</fullName>
    </recommendedName>
</protein>
<dbReference type="GO" id="GO:0005886">
    <property type="term" value="C:plasma membrane"/>
    <property type="evidence" value="ECO:0007669"/>
    <property type="project" value="UniProtKB-SubCell"/>
</dbReference>
<comment type="subcellular location">
    <subcellularLocation>
        <location evidence="1">Cell membrane</location>
        <topology evidence="1">Multi-pass membrane protein</topology>
    </subcellularLocation>
</comment>
<evidence type="ECO:0000256" key="5">
    <source>
        <dbReference type="ARBA" id="ARBA00022692"/>
    </source>
</evidence>
<evidence type="ECO:0000256" key="1">
    <source>
        <dbReference type="ARBA" id="ARBA00004651"/>
    </source>
</evidence>
<evidence type="ECO:0000256" key="6">
    <source>
        <dbReference type="ARBA" id="ARBA00022989"/>
    </source>
</evidence>
<keyword evidence="5 8" id="KW-0812">Transmembrane</keyword>
<dbReference type="AlphaFoldDB" id="W8YEQ1"/>
<feature type="transmembrane region" description="Helical" evidence="8">
    <location>
        <begin position="96"/>
        <end position="118"/>
    </location>
</feature>
<dbReference type="Pfam" id="PF01032">
    <property type="entry name" value="FecCD"/>
    <property type="match status" value="1"/>
</dbReference>
<evidence type="ECO:0000256" key="3">
    <source>
        <dbReference type="ARBA" id="ARBA00022448"/>
    </source>
</evidence>
<dbReference type="PANTHER" id="PTHR30472:SF64">
    <property type="entry name" value="IRON(3+)-HYDROXAMATE IMPORT SYSTEM PERMEASE PROTEIN FHUG"/>
    <property type="match status" value="1"/>
</dbReference>
<evidence type="ECO:0000256" key="2">
    <source>
        <dbReference type="ARBA" id="ARBA00007935"/>
    </source>
</evidence>
<evidence type="ECO:0000256" key="8">
    <source>
        <dbReference type="SAM" id="Phobius"/>
    </source>
</evidence>
<evidence type="ECO:0000256" key="7">
    <source>
        <dbReference type="ARBA" id="ARBA00023136"/>
    </source>
</evidence>
<dbReference type="GO" id="GO:0022857">
    <property type="term" value="F:transmembrane transporter activity"/>
    <property type="evidence" value="ECO:0007669"/>
    <property type="project" value="InterPro"/>
</dbReference>
<comment type="similarity">
    <text evidence="2">Belongs to the binding-protein-dependent transport system permease family. FecCD subfamily.</text>
</comment>
<sequence>MKGLINTDKKRAITVTTIFGCIGIAVILLSLNTGTLSIAPLKVIQTLFGYGDFESATVLYDYRMPRIIITMLAGIGLGISGAILQGLSRNALADPGILGLHSGASFGLIIFVTFFHSINENASILIPLFTFGGGILAAFLIIILASDRSKGLLPIRLILVGIAVSAGFSAISLFFSLKLNDETYTFASRWLVGNVWGRDWIHVLALLPWIFILTPYAWHAHQLKDFYYPQVQKNVILS</sequence>
<proteinExistence type="inferred from homology"/>
<reference evidence="9" key="1">
    <citation type="submission" date="2014-01" db="EMBL/GenBank/DDBJ databases">
        <title>Draft genome sequence of highly nematicidal Bacillus thuringiensis DB27.</title>
        <authorList>
            <person name="Iatsenko I."/>
            <person name="Pickard D."/>
            <person name="Corton C."/>
            <person name="Dougan G."/>
            <person name="Sommer R.J."/>
        </authorList>
    </citation>
    <scope>NUCLEOTIDE SEQUENCE [LARGE SCALE GENOMIC DNA]</scope>
    <source>
        <strain evidence="9">DB27</strain>
    </source>
</reference>
<organism evidence="9">
    <name type="scientific">Bacillus thuringiensis DB27</name>
    <dbReference type="NCBI Taxonomy" id="1431339"/>
    <lineage>
        <taxon>Bacteria</taxon>
        <taxon>Bacillati</taxon>
        <taxon>Bacillota</taxon>
        <taxon>Bacilli</taxon>
        <taxon>Bacillales</taxon>
        <taxon>Bacillaceae</taxon>
        <taxon>Bacillus</taxon>
        <taxon>Bacillus cereus group</taxon>
    </lineage>
</organism>
<evidence type="ECO:0000313" key="9">
    <source>
        <dbReference type="EMBL" id="CDN36926.1"/>
    </source>
</evidence>
<dbReference type="EMBL" id="HG810017">
    <property type="protein sequence ID" value="CDN36926.1"/>
    <property type="molecule type" value="Genomic_DNA"/>
</dbReference>
<dbReference type="Proteomes" id="UP000030682">
    <property type="component" value="Unassembled WGS sequence"/>
</dbReference>
<feature type="transmembrane region" description="Helical" evidence="8">
    <location>
        <begin position="124"/>
        <end position="145"/>
    </location>
</feature>
<keyword evidence="6 8" id="KW-1133">Transmembrane helix</keyword>
<evidence type="ECO:0000256" key="4">
    <source>
        <dbReference type="ARBA" id="ARBA00022475"/>
    </source>
</evidence>
<keyword evidence="4" id="KW-1003">Cell membrane</keyword>
<gene>
    <name evidence="9" type="ORF">BTDB27_003268</name>
</gene>
<dbReference type="Gene3D" id="1.10.3470.10">
    <property type="entry name" value="ABC transporter involved in vitamin B12 uptake, BtuC"/>
    <property type="match status" value="1"/>
</dbReference>
<keyword evidence="3" id="KW-0813">Transport</keyword>
<dbReference type="InterPro" id="IPR000522">
    <property type="entry name" value="ABC_transptr_permease_BtuC"/>
</dbReference>
<dbReference type="HOGENOM" id="CLU_013016_5_0_9"/>
<keyword evidence="7 8" id="KW-0472">Membrane</keyword>
<reference evidence="9" key="2">
    <citation type="submission" date="2014-01" db="EMBL/GenBank/DDBJ databases">
        <authorList>
            <person name="Aslett M."/>
        </authorList>
    </citation>
    <scope>NUCLEOTIDE SEQUENCE [LARGE SCALE GENOMIC DNA]</scope>
    <source>
        <strain evidence="9">DB27</strain>
    </source>
</reference>
<name>W8YEQ1_BACTU</name>
<dbReference type="PANTHER" id="PTHR30472">
    <property type="entry name" value="FERRIC ENTEROBACTIN TRANSPORT SYSTEM PERMEASE PROTEIN"/>
    <property type="match status" value="1"/>
</dbReference>
<evidence type="ECO:0008006" key="10">
    <source>
        <dbReference type="Google" id="ProtNLM"/>
    </source>
</evidence>
<feature type="transmembrane region" description="Helical" evidence="8">
    <location>
        <begin position="12"/>
        <end position="31"/>
    </location>
</feature>
<dbReference type="GO" id="GO:0033214">
    <property type="term" value="P:siderophore-iron import into cell"/>
    <property type="evidence" value="ECO:0007669"/>
    <property type="project" value="TreeGrafter"/>
</dbReference>
<dbReference type="InterPro" id="IPR037294">
    <property type="entry name" value="ABC_BtuC-like"/>
</dbReference>
<dbReference type="SUPFAM" id="SSF81345">
    <property type="entry name" value="ABC transporter involved in vitamin B12 uptake, BtuC"/>
    <property type="match status" value="1"/>
</dbReference>